<evidence type="ECO:0000313" key="2">
    <source>
        <dbReference type="EMBL" id="MDQ0291736.1"/>
    </source>
</evidence>
<protein>
    <submittedName>
        <fullName evidence="2">Uncharacterized protein</fullName>
    </submittedName>
</protein>
<dbReference type="EMBL" id="JAUSVL010000001">
    <property type="protein sequence ID" value="MDQ0291736.1"/>
    <property type="molecule type" value="Genomic_DNA"/>
</dbReference>
<feature type="compositionally biased region" description="Basic and acidic residues" evidence="1">
    <location>
        <begin position="65"/>
        <end position="86"/>
    </location>
</feature>
<evidence type="ECO:0000313" key="3">
    <source>
        <dbReference type="Proteomes" id="UP001238163"/>
    </source>
</evidence>
<proteinExistence type="predicted"/>
<organism evidence="2 3">
    <name type="scientific">Oligosphaera ethanolica</name>
    <dbReference type="NCBI Taxonomy" id="760260"/>
    <lineage>
        <taxon>Bacteria</taxon>
        <taxon>Pseudomonadati</taxon>
        <taxon>Lentisphaerota</taxon>
        <taxon>Oligosphaeria</taxon>
        <taxon>Oligosphaerales</taxon>
        <taxon>Oligosphaeraceae</taxon>
        <taxon>Oligosphaera</taxon>
    </lineage>
</organism>
<accession>A0AAE3VK05</accession>
<dbReference type="Proteomes" id="UP001238163">
    <property type="component" value="Unassembled WGS sequence"/>
</dbReference>
<feature type="region of interest" description="Disordered" evidence="1">
    <location>
        <begin position="56"/>
        <end position="86"/>
    </location>
</feature>
<dbReference type="AlphaFoldDB" id="A0AAE3VK05"/>
<name>A0AAE3VK05_9BACT</name>
<sequence length="86" mass="9466">MKAVLTGKSCLGPFRIAFRQSRSGWKPLCARLVQRGRDGPGTVGVDDEDGLMSRLVGVGETPTPRPRDEIGKEPPRRGKHRVVTDR</sequence>
<comment type="caution">
    <text evidence="2">The sequence shown here is derived from an EMBL/GenBank/DDBJ whole genome shotgun (WGS) entry which is preliminary data.</text>
</comment>
<gene>
    <name evidence="2" type="ORF">J3R75_003843</name>
</gene>
<reference evidence="2" key="1">
    <citation type="submission" date="2023-07" db="EMBL/GenBank/DDBJ databases">
        <title>Genomic Encyclopedia of Type Strains, Phase IV (KMG-IV): sequencing the most valuable type-strain genomes for metagenomic binning, comparative biology and taxonomic classification.</title>
        <authorList>
            <person name="Goeker M."/>
        </authorList>
    </citation>
    <scope>NUCLEOTIDE SEQUENCE</scope>
    <source>
        <strain evidence="2">DSM 24202</strain>
    </source>
</reference>
<keyword evidence="3" id="KW-1185">Reference proteome</keyword>
<evidence type="ECO:0000256" key="1">
    <source>
        <dbReference type="SAM" id="MobiDB-lite"/>
    </source>
</evidence>